<feature type="region of interest" description="Disordered" evidence="6">
    <location>
        <begin position="1"/>
        <end position="37"/>
    </location>
</feature>
<name>A0A081BTG1_9BACT</name>
<dbReference type="InterPro" id="IPR051452">
    <property type="entry name" value="Diverse_Oxidoreductases"/>
</dbReference>
<dbReference type="GO" id="GO:0046872">
    <property type="term" value="F:metal ion binding"/>
    <property type="evidence" value="ECO:0007669"/>
    <property type="project" value="UniProtKB-KW"/>
</dbReference>
<keyword evidence="3" id="KW-0560">Oxidoreductase</keyword>
<dbReference type="InterPro" id="IPR012675">
    <property type="entry name" value="Beta-grasp_dom_sf"/>
</dbReference>
<dbReference type="SUPFAM" id="SSF47741">
    <property type="entry name" value="CO dehydrogenase ISP C-domain like"/>
    <property type="match status" value="1"/>
</dbReference>
<feature type="compositionally biased region" description="Basic and acidic residues" evidence="6">
    <location>
        <begin position="18"/>
        <end position="29"/>
    </location>
</feature>
<dbReference type="Gene3D" id="1.10.150.120">
    <property type="entry name" value="[2Fe-2S]-binding domain"/>
    <property type="match status" value="1"/>
</dbReference>
<dbReference type="PROSITE" id="PS00197">
    <property type="entry name" value="2FE2S_FER_1"/>
    <property type="match status" value="1"/>
</dbReference>
<keyword evidence="9" id="KW-1185">Reference proteome</keyword>
<keyword evidence="4" id="KW-0408">Iron</keyword>
<evidence type="ECO:0000313" key="9">
    <source>
        <dbReference type="Proteomes" id="UP000030700"/>
    </source>
</evidence>
<organism evidence="8">
    <name type="scientific">Candidatus Moduliflexus flocculans</name>
    <dbReference type="NCBI Taxonomy" id="1499966"/>
    <lineage>
        <taxon>Bacteria</taxon>
        <taxon>Candidatus Moduliflexota</taxon>
        <taxon>Candidatus Moduliflexia</taxon>
        <taxon>Candidatus Moduliflexales</taxon>
        <taxon>Candidatus Moduliflexaceae</taxon>
    </lineage>
</organism>
<keyword evidence="5" id="KW-0411">Iron-sulfur</keyword>
<dbReference type="SUPFAM" id="SSF54292">
    <property type="entry name" value="2Fe-2S ferredoxin-like"/>
    <property type="match status" value="1"/>
</dbReference>
<dbReference type="InterPro" id="IPR002888">
    <property type="entry name" value="2Fe-2S-bd"/>
</dbReference>
<dbReference type="Gene3D" id="3.10.20.30">
    <property type="match status" value="1"/>
</dbReference>
<evidence type="ECO:0000259" key="7">
    <source>
        <dbReference type="PROSITE" id="PS51085"/>
    </source>
</evidence>
<dbReference type="InterPro" id="IPR006058">
    <property type="entry name" value="2Fe2S_fd_BS"/>
</dbReference>
<dbReference type="Proteomes" id="UP000030700">
    <property type="component" value="Unassembled WGS sequence"/>
</dbReference>
<evidence type="ECO:0000256" key="2">
    <source>
        <dbReference type="ARBA" id="ARBA00022723"/>
    </source>
</evidence>
<dbReference type="Pfam" id="PF01799">
    <property type="entry name" value="Fer2_2"/>
    <property type="match status" value="1"/>
</dbReference>
<gene>
    <name evidence="8" type="ORF">U14_05980</name>
</gene>
<evidence type="ECO:0000256" key="1">
    <source>
        <dbReference type="ARBA" id="ARBA00022714"/>
    </source>
</evidence>
<evidence type="ECO:0000256" key="5">
    <source>
        <dbReference type="ARBA" id="ARBA00023014"/>
    </source>
</evidence>
<evidence type="ECO:0000256" key="6">
    <source>
        <dbReference type="SAM" id="MobiDB-lite"/>
    </source>
</evidence>
<dbReference type="AlphaFoldDB" id="A0A081BTG1"/>
<dbReference type="Pfam" id="PF00111">
    <property type="entry name" value="Fer2"/>
    <property type="match status" value="1"/>
</dbReference>
<dbReference type="STRING" id="1499966.U14_05980"/>
<dbReference type="FunFam" id="1.10.150.120:FF:000003">
    <property type="entry name" value="Carbon monoxide dehydrogenase, small subunit"/>
    <property type="match status" value="1"/>
</dbReference>
<evidence type="ECO:0000313" key="8">
    <source>
        <dbReference type="EMBL" id="GAK54692.1"/>
    </source>
</evidence>
<evidence type="ECO:0000256" key="3">
    <source>
        <dbReference type="ARBA" id="ARBA00023002"/>
    </source>
</evidence>
<keyword evidence="1" id="KW-0001">2Fe-2S</keyword>
<accession>A0A081BTG1</accession>
<dbReference type="InterPro" id="IPR001041">
    <property type="entry name" value="2Fe-2S_ferredoxin-type"/>
</dbReference>
<dbReference type="PANTHER" id="PTHR44379:SF8">
    <property type="entry name" value="XANTHINE DEHYDROGENASE IRON-SULFUR-BINDING SUBUNIT XDHC-RELATED"/>
    <property type="match status" value="1"/>
</dbReference>
<dbReference type="HOGENOM" id="CLU_052511_1_2_0"/>
<proteinExistence type="predicted"/>
<dbReference type="InterPro" id="IPR036010">
    <property type="entry name" value="2Fe-2S_ferredoxin-like_sf"/>
</dbReference>
<dbReference type="FunFam" id="3.10.20.30:FF:000020">
    <property type="entry name" value="Xanthine dehydrogenase iron-sulfur subunit"/>
    <property type="match status" value="1"/>
</dbReference>
<evidence type="ECO:0000256" key="4">
    <source>
        <dbReference type="ARBA" id="ARBA00023004"/>
    </source>
</evidence>
<dbReference type="PANTHER" id="PTHR44379">
    <property type="entry name" value="OXIDOREDUCTASE WITH IRON-SULFUR SUBUNIT"/>
    <property type="match status" value="1"/>
</dbReference>
<dbReference type="EMBL" id="DF820462">
    <property type="protein sequence ID" value="GAK54692.1"/>
    <property type="molecule type" value="Genomic_DNA"/>
</dbReference>
<dbReference type="InterPro" id="IPR036884">
    <property type="entry name" value="2Fe-2S-bd_dom_sf"/>
</dbReference>
<sequence length="206" mass="22205">MRSADGKLPSWEGLGVGDGRKDASHDDTHPLPLPGGELRRRCVTSVDNIMNLQLTVNGKKRQLEVDDSMRLLDILREKLDLTGTKEGCGIGECGACTVIMNGEAVCSCLVLAAQAQGANIETVESLEQNDTLSDLQAAFLRHGAVQCGFCTPGMLMSAKALLDRNPHPTEQEIRKALEGNLCRCTGYIPIVEAVNDVSQENARSSR</sequence>
<feature type="domain" description="2Fe-2S ferredoxin-type" evidence="7">
    <location>
        <begin position="50"/>
        <end position="126"/>
    </location>
</feature>
<dbReference type="CDD" id="cd00207">
    <property type="entry name" value="fer2"/>
    <property type="match status" value="1"/>
</dbReference>
<keyword evidence="2" id="KW-0479">Metal-binding</keyword>
<dbReference type="GO" id="GO:0051537">
    <property type="term" value="F:2 iron, 2 sulfur cluster binding"/>
    <property type="evidence" value="ECO:0007669"/>
    <property type="project" value="UniProtKB-KW"/>
</dbReference>
<reference evidence="8" key="1">
    <citation type="journal article" date="2015" name="PeerJ">
        <title>First genomic representation of candidate bacterial phylum KSB3 points to enhanced environmental sensing as a trigger of wastewater bulking.</title>
        <authorList>
            <person name="Sekiguchi Y."/>
            <person name="Ohashi A."/>
            <person name="Parks D.H."/>
            <person name="Yamauchi T."/>
            <person name="Tyson G.W."/>
            <person name="Hugenholtz P."/>
        </authorList>
    </citation>
    <scope>NUCLEOTIDE SEQUENCE [LARGE SCALE GENOMIC DNA]</scope>
</reference>
<dbReference type="PROSITE" id="PS51085">
    <property type="entry name" value="2FE2S_FER_2"/>
    <property type="match status" value="1"/>
</dbReference>
<protein>
    <submittedName>
        <fullName evidence="8">Carbon monoxide dehydrogenase, small subunit</fullName>
    </submittedName>
</protein>
<dbReference type="GO" id="GO:0016491">
    <property type="term" value="F:oxidoreductase activity"/>
    <property type="evidence" value="ECO:0007669"/>
    <property type="project" value="UniProtKB-KW"/>
</dbReference>